<feature type="domain" description="Peptidase S8/S53" evidence="6">
    <location>
        <begin position="421"/>
        <end position="544"/>
    </location>
</feature>
<evidence type="ECO:0000256" key="5">
    <source>
        <dbReference type="PROSITE-ProRule" id="PRU01240"/>
    </source>
</evidence>
<dbReference type="InterPro" id="IPR036852">
    <property type="entry name" value="Peptidase_S8/S53_dom_sf"/>
</dbReference>
<dbReference type="PIRSF" id="PIRSF037894">
    <property type="entry name" value="Subtilisin_rel_CspABC"/>
    <property type="match status" value="1"/>
</dbReference>
<dbReference type="AlphaFoldDB" id="A0A2S6HRS1"/>
<dbReference type="InterPro" id="IPR017310">
    <property type="entry name" value="Pept_S8A_subtilisin_clostridia"/>
</dbReference>
<dbReference type="Gene3D" id="2.60.120.1290">
    <property type="match status" value="1"/>
</dbReference>
<dbReference type="SUPFAM" id="SSF52743">
    <property type="entry name" value="Subtilisin-like"/>
    <property type="match status" value="1"/>
</dbReference>
<dbReference type="Gene3D" id="3.40.50.200">
    <property type="entry name" value="Peptidase S8/S53 domain"/>
    <property type="match status" value="1"/>
</dbReference>
<evidence type="ECO:0000256" key="4">
    <source>
        <dbReference type="ARBA" id="ARBA00022825"/>
    </source>
</evidence>
<evidence type="ECO:0000259" key="6">
    <source>
        <dbReference type="Pfam" id="PF00082"/>
    </source>
</evidence>
<dbReference type="InterPro" id="IPR050131">
    <property type="entry name" value="Peptidase_S8_subtilisin-like"/>
</dbReference>
<evidence type="ECO:0000256" key="2">
    <source>
        <dbReference type="ARBA" id="ARBA00022670"/>
    </source>
</evidence>
<accession>A0A2S6HRS1</accession>
<gene>
    <name evidence="7" type="ORF">BXY41_107265</name>
</gene>
<dbReference type="InterPro" id="IPR000209">
    <property type="entry name" value="Peptidase_S8/S53_dom"/>
</dbReference>
<evidence type="ECO:0000313" key="8">
    <source>
        <dbReference type="Proteomes" id="UP000237749"/>
    </source>
</evidence>
<dbReference type="RefSeq" id="WP_104437639.1">
    <property type="nucleotide sequence ID" value="NZ_PTJA01000007.1"/>
</dbReference>
<keyword evidence="2" id="KW-0645">Protease</keyword>
<name>A0A2S6HRS1_9FIRM</name>
<dbReference type="GO" id="GO:0006508">
    <property type="term" value="P:proteolysis"/>
    <property type="evidence" value="ECO:0007669"/>
    <property type="project" value="UniProtKB-KW"/>
</dbReference>
<dbReference type="PROSITE" id="PS00137">
    <property type="entry name" value="SUBTILASE_HIS"/>
    <property type="match status" value="1"/>
</dbReference>
<dbReference type="OrthoDB" id="1489355at2"/>
<sequence>MGKILDNNYYDMIINNYMVPNFGAGDDITLLNGYFSLLHVSKKNKDLCDLGVNPYHFFPNVYTLTSAIGRYYSGPLRYTQQPPDFSLSGQGTIIGIVDTGIDYQHSAFLNRDKTTKILSVWDQTIQNGPAPQSFTFGTEYTKAAINSALSSDDPLLTVPTQDLIGHGTAVASIIAGSQSKDPPFQGIVTNAELAVVKLKEAKQNLKMLYAIPDDRLCYQESDIILGIRYLVVLAQKLKRPLVICLALGSSQGGHDGKGVLSRYIDDLVQIPEVGIVTSAGNEGNNGRHHFNSVVSLPYTRDFQLNVGQGEMKFAMEIWSQPPGQLSIEVTSPNMEKAPQTDPSFSDCIKYEFQESETILWINNITFEQQTGDQLILLRFENPLPGTWNFHLRSTENERFSFNAWLPSGNLISENTFFLSPDPDTTITSPGNTKSVFTVTAYNQQTGNILNESSRGYTRNGQVKPDVAAPGYNITCAVPNGKYGTLTGTCASAAQAAGAMAILFEWSEGKGNLTSITGEQANKLLIRSAQRSPAYHYPNNIWGYGILDVYRIINQLYNNL</sequence>
<reference evidence="7 8" key="1">
    <citation type="submission" date="2018-02" db="EMBL/GenBank/DDBJ databases">
        <title>Genomic Encyclopedia of Archaeal and Bacterial Type Strains, Phase II (KMG-II): from individual species to whole genera.</title>
        <authorList>
            <person name="Goeker M."/>
        </authorList>
    </citation>
    <scope>NUCLEOTIDE SEQUENCE [LARGE SCALE GENOMIC DNA]</scope>
    <source>
        <strain evidence="7 8">DSM 3808</strain>
    </source>
</reference>
<feature type="domain" description="Peptidase S8/S53" evidence="6">
    <location>
        <begin position="89"/>
        <end position="285"/>
    </location>
</feature>
<dbReference type="PANTHER" id="PTHR43806">
    <property type="entry name" value="PEPTIDASE S8"/>
    <property type="match status" value="1"/>
</dbReference>
<dbReference type="Pfam" id="PF00082">
    <property type="entry name" value="Peptidase_S8"/>
    <property type="match status" value="2"/>
</dbReference>
<keyword evidence="3" id="KW-0378">Hydrolase</keyword>
<dbReference type="InterPro" id="IPR023827">
    <property type="entry name" value="Peptidase_S8_Asp-AS"/>
</dbReference>
<dbReference type="InterPro" id="IPR015500">
    <property type="entry name" value="Peptidase_S8_subtilisin-rel"/>
</dbReference>
<dbReference type="CDD" id="cd07478">
    <property type="entry name" value="Peptidases_S8_CspA-like"/>
    <property type="match status" value="1"/>
</dbReference>
<comment type="caution">
    <text evidence="5">Lacks conserved residue(s) required for the propagation of feature annotation.</text>
</comment>
<dbReference type="EMBL" id="PTJA01000007">
    <property type="protein sequence ID" value="PPK80332.1"/>
    <property type="molecule type" value="Genomic_DNA"/>
</dbReference>
<dbReference type="InterPro" id="IPR034045">
    <property type="entry name" value="Pep_S8_CspA-like"/>
</dbReference>
<dbReference type="PRINTS" id="PR00723">
    <property type="entry name" value="SUBTILISIN"/>
</dbReference>
<proteinExistence type="inferred from homology"/>
<dbReference type="Proteomes" id="UP000237749">
    <property type="component" value="Unassembled WGS sequence"/>
</dbReference>
<dbReference type="InterPro" id="IPR022398">
    <property type="entry name" value="Peptidase_S8_His-AS"/>
</dbReference>
<comment type="caution">
    <text evidence="7">The sequence shown here is derived from an EMBL/GenBank/DDBJ whole genome shotgun (WGS) entry which is preliminary data.</text>
</comment>
<dbReference type="GO" id="GO:0004252">
    <property type="term" value="F:serine-type endopeptidase activity"/>
    <property type="evidence" value="ECO:0007669"/>
    <property type="project" value="InterPro"/>
</dbReference>
<organism evidence="7 8">
    <name type="scientific">Lacrimispora xylanisolvens</name>
    <dbReference type="NCBI Taxonomy" id="384636"/>
    <lineage>
        <taxon>Bacteria</taxon>
        <taxon>Bacillati</taxon>
        <taxon>Bacillota</taxon>
        <taxon>Clostridia</taxon>
        <taxon>Lachnospirales</taxon>
        <taxon>Lachnospiraceae</taxon>
        <taxon>Lacrimispora</taxon>
    </lineage>
</organism>
<keyword evidence="8" id="KW-1185">Reference proteome</keyword>
<keyword evidence="4" id="KW-0720">Serine protease</keyword>
<comment type="similarity">
    <text evidence="1 5">Belongs to the peptidase S8 family.</text>
</comment>
<dbReference type="PROSITE" id="PS00136">
    <property type="entry name" value="SUBTILASE_ASP"/>
    <property type="match status" value="1"/>
</dbReference>
<evidence type="ECO:0000256" key="1">
    <source>
        <dbReference type="ARBA" id="ARBA00011073"/>
    </source>
</evidence>
<evidence type="ECO:0000256" key="3">
    <source>
        <dbReference type="ARBA" id="ARBA00022801"/>
    </source>
</evidence>
<evidence type="ECO:0000313" key="7">
    <source>
        <dbReference type="EMBL" id="PPK80332.1"/>
    </source>
</evidence>
<dbReference type="PROSITE" id="PS51892">
    <property type="entry name" value="SUBTILASE"/>
    <property type="match status" value="1"/>
</dbReference>
<dbReference type="PANTHER" id="PTHR43806:SF11">
    <property type="entry name" value="CEREVISIN-RELATED"/>
    <property type="match status" value="1"/>
</dbReference>
<protein>
    <submittedName>
        <fullName evidence="7">Subtilase family protein</fullName>
    </submittedName>
</protein>